<evidence type="ECO:0000313" key="1">
    <source>
        <dbReference type="EMBL" id="RIV98296.1"/>
    </source>
</evidence>
<reference evidence="1 2" key="1">
    <citation type="submission" date="2018-08" db="EMBL/GenBank/DDBJ databases">
        <title>Vibrio harveyi strains pathogenic to white snook Centropomus viridis Lockington (1877) and potential probiotic bacteria.</title>
        <authorList>
            <person name="Soto-Rodriguez S."/>
            <person name="Gomez-Gil B."/>
            <person name="Lozano-Olvera R."/>
        </authorList>
    </citation>
    <scope>NUCLEOTIDE SEQUENCE [LARGE SCALE GENOMIC DNA]</scope>
    <source>
        <strain evidence="1 2">CAIM 1508</strain>
    </source>
</reference>
<dbReference type="EMBL" id="QOUW02000293">
    <property type="protein sequence ID" value="RIV98296.1"/>
    <property type="molecule type" value="Genomic_DNA"/>
</dbReference>
<protein>
    <submittedName>
        <fullName evidence="1">Uncharacterized protein</fullName>
    </submittedName>
</protein>
<name>A0A8B3E318_VIBHA</name>
<dbReference type="Proteomes" id="UP000253437">
    <property type="component" value="Unassembled WGS sequence"/>
</dbReference>
<gene>
    <name evidence="1" type="ORF">DS957_028920</name>
</gene>
<dbReference type="AlphaFoldDB" id="A0A8B3E318"/>
<evidence type="ECO:0000313" key="2">
    <source>
        <dbReference type="Proteomes" id="UP000253437"/>
    </source>
</evidence>
<comment type="caution">
    <text evidence="1">The sequence shown here is derived from an EMBL/GenBank/DDBJ whole genome shotgun (WGS) entry which is preliminary data.</text>
</comment>
<proteinExistence type="predicted"/>
<sequence>MDFKASLKQAWISMFDDKELRYIKIYLIEKYERDLALLAKLDEDSDDYIELANDLMLLECLIFKFTKI</sequence>
<organism evidence="1 2">
    <name type="scientific">Vibrio harveyi</name>
    <name type="common">Beneckea harveyi</name>
    <dbReference type="NCBI Taxonomy" id="669"/>
    <lineage>
        <taxon>Bacteria</taxon>
        <taxon>Pseudomonadati</taxon>
        <taxon>Pseudomonadota</taxon>
        <taxon>Gammaproteobacteria</taxon>
        <taxon>Vibrionales</taxon>
        <taxon>Vibrionaceae</taxon>
        <taxon>Vibrio</taxon>
    </lineage>
</organism>
<accession>A0A8B3E318</accession>